<protein>
    <recommendedName>
        <fullName evidence="3">C-type lectin domain-containing protein</fullName>
    </recommendedName>
</protein>
<evidence type="ECO:0000256" key="1">
    <source>
        <dbReference type="SAM" id="MobiDB-lite"/>
    </source>
</evidence>
<evidence type="ECO:0000313" key="5">
    <source>
        <dbReference type="Proteomes" id="UP000271974"/>
    </source>
</evidence>
<dbReference type="PROSITE" id="PS50041">
    <property type="entry name" value="C_TYPE_LECTIN_2"/>
    <property type="match status" value="1"/>
</dbReference>
<dbReference type="Gene3D" id="1.10.340.70">
    <property type="match status" value="1"/>
</dbReference>
<evidence type="ECO:0000313" key="4">
    <source>
        <dbReference type="EMBL" id="RUS76705.1"/>
    </source>
</evidence>
<dbReference type="OrthoDB" id="5982845at2759"/>
<organism evidence="4 5">
    <name type="scientific">Elysia chlorotica</name>
    <name type="common">Eastern emerald elysia</name>
    <name type="synonym">Sea slug</name>
    <dbReference type="NCBI Taxonomy" id="188477"/>
    <lineage>
        <taxon>Eukaryota</taxon>
        <taxon>Metazoa</taxon>
        <taxon>Spiralia</taxon>
        <taxon>Lophotrochozoa</taxon>
        <taxon>Mollusca</taxon>
        <taxon>Gastropoda</taxon>
        <taxon>Heterobranchia</taxon>
        <taxon>Euthyneura</taxon>
        <taxon>Panpulmonata</taxon>
        <taxon>Sacoglossa</taxon>
        <taxon>Placobranchoidea</taxon>
        <taxon>Plakobranchidae</taxon>
        <taxon>Elysia</taxon>
    </lineage>
</organism>
<dbReference type="InterPro" id="IPR016187">
    <property type="entry name" value="CTDL_fold"/>
</dbReference>
<keyword evidence="5" id="KW-1185">Reference proteome</keyword>
<keyword evidence="2" id="KW-0812">Transmembrane</keyword>
<feature type="region of interest" description="Disordered" evidence="1">
    <location>
        <begin position="528"/>
        <end position="580"/>
    </location>
</feature>
<feature type="transmembrane region" description="Helical" evidence="2">
    <location>
        <begin position="872"/>
        <end position="896"/>
    </location>
</feature>
<keyword evidence="2" id="KW-1133">Transmembrane helix</keyword>
<dbReference type="SMART" id="SM00034">
    <property type="entry name" value="CLECT"/>
    <property type="match status" value="2"/>
</dbReference>
<dbReference type="Pfam" id="PF17921">
    <property type="entry name" value="Integrase_H2C2"/>
    <property type="match status" value="1"/>
</dbReference>
<dbReference type="InterPro" id="IPR050951">
    <property type="entry name" value="Retrovirus_Pol_polyprotein"/>
</dbReference>
<dbReference type="InterPro" id="IPR001304">
    <property type="entry name" value="C-type_lectin-like"/>
</dbReference>
<dbReference type="SUPFAM" id="SSF56436">
    <property type="entry name" value="C-type lectin-like"/>
    <property type="match status" value="2"/>
</dbReference>
<dbReference type="InterPro" id="IPR041588">
    <property type="entry name" value="Integrase_H2C2"/>
</dbReference>
<gene>
    <name evidence="4" type="ORF">EGW08_015532</name>
</gene>
<name>A0A3S0ZW47_ELYCH</name>
<dbReference type="Gene3D" id="3.10.100.10">
    <property type="entry name" value="Mannose-Binding Protein A, subunit A"/>
    <property type="match status" value="2"/>
</dbReference>
<dbReference type="PANTHER" id="PTHR37984">
    <property type="entry name" value="PROTEIN CBG26694"/>
    <property type="match status" value="1"/>
</dbReference>
<feature type="compositionally biased region" description="Polar residues" evidence="1">
    <location>
        <begin position="528"/>
        <end position="550"/>
    </location>
</feature>
<dbReference type="InterPro" id="IPR016186">
    <property type="entry name" value="C-type_lectin-like/link_sf"/>
</dbReference>
<dbReference type="Proteomes" id="UP000271974">
    <property type="component" value="Unassembled WGS sequence"/>
</dbReference>
<dbReference type="CDD" id="cd00037">
    <property type="entry name" value="CLECT"/>
    <property type="match status" value="2"/>
</dbReference>
<comment type="caution">
    <text evidence="4">The sequence shown here is derived from an EMBL/GenBank/DDBJ whole genome shotgun (WGS) entry which is preliminary data.</text>
</comment>
<dbReference type="EMBL" id="RQTK01000642">
    <property type="protein sequence ID" value="RUS76705.1"/>
    <property type="molecule type" value="Genomic_DNA"/>
</dbReference>
<dbReference type="STRING" id="188477.A0A3S0ZW47"/>
<evidence type="ECO:0000256" key="2">
    <source>
        <dbReference type="SAM" id="Phobius"/>
    </source>
</evidence>
<evidence type="ECO:0000259" key="3">
    <source>
        <dbReference type="PROSITE" id="PS50041"/>
    </source>
</evidence>
<dbReference type="PANTHER" id="PTHR37984:SF11">
    <property type="entry name" value="INTEGRASE CATALYTIC DOMAIN-CONTAINING PROTEIN"/>
    <property type="match status" value="1"/>
</dbReference>
<sequence>MRRNEVKHCNICNGEDETNPADYLSRYSPTQPLRDNDGENYMRYVTKTATPNALTLEEIRLATSRDVQLQAVMTAITTGNWSAKSLLCFKTLKDELSVHDGIVLRQHRILVPEILQNQVISNITLAHASHQGIVKTKQLICENVWFLGIDRMVEEHLKNCLPCQAAATLPNNVILFKCHHYLKAGFVLSIKEWTLTLHTQPETWNDATIACREREGRLVELTDERRRTAFNSFLSRPTWAKHIDSSVLVGLAWDSNRDSFQWIGCGEAPTELSPDDGYCGAWAKNWSQPFAVSCFDQPMKFICQAAIDRADCSIEIYHGKVPYASEEVMTMQPAGTDTLGKCYNNCKKEGYDCLAFSFSNASETDIYRGPHFVKYSRALTPFPWPCEGNDSGKADKNINIYIFYQSPLSWAEAKSKCESIGYRLAEFDSLEKQLMWTPAEIKNTYWSGFRRHGPDLFKWMRSNVVVSPAPEDETDDAGADHGSGGGSCGATVLPEMVNKMINCEKQLPFMCQEKKENVTDLLLTTQTSHPELTTSDSVATMMSPITTPSDNGDENPDAATTHESRMETGKTTQGHSFEFSEEGSVLFPAPTATTHATSEFADDGNPTNGDENNTNERAAIVTQPNVDGRTSDSSSLHFDVDETTDHLSTGDNNLQHNRDISLSNTVQTFNTETSTTDLSLEETSHKTSGIESSSLFNMIMESLTTVGTGTQENTMPSSTVDSTSFATLPEEFVSDGSGMGLLDTSTSSNTEVGTSENSPIETDVTTGACGQCITQGTVQSNTDLSPISDTSHQQSTVPVFMSTSLSNVWHSSNLAGFSLCRCSCSNITRNINMREENFTKVLDGLEEFAYNTGLATRRKESAPDSRPSSTSIGLVATLLMAAIFFTIFCSDIYHLFQ</sequence>
<feature type="domain" description="C-type lectin" evidence="3">
    <location>
        <begin position="401"/>
        <end position="512"/>
    </location>
</feature>
<accession>A0A3S0ZW47</accession>
<proteinExistence type="predicted"/>
<keyword evidence="2" id="KW-0472">Membrane</keyword>
<dbReference type="AlphaFoldDB" id="A0A3S0ZW47"/>
<reference evidence="4 5" key="1">
    <citation type="submission" date="2019-01" db="EMBL/GenBank/DDBJ databases">
        <title>A draft genome assembly of the solar-powered sea slug Elysia chlorotica.</title>
        <authorList>
            <person name="Cai H."/>
            <person name="Li Q."/>
            <person name="Fang X."/>
            <person name="Li J."/>
            <person name="Curtis N.E."/>
            <person name="Altenburger A."/>
            <person name="Shibata T."/>
            <person name="Feng M."/>
            <person name="Maeda T."/>
            <person name="Schwartz J.A."/>
            <person name="Shigenobu S."/>
            <person name="Lundholm N."/>
            <person name="Nishiyama T."/>
            <person name="Yang H."/>
            <person name="Hasebe M."/>
            <person name="Li S."/>
            <person name="Pierce S.K."/>
            <person name="Wang J."/>
        </authorList>
    </citation>
    <scope>NUCLEOTIDE SEQUENCE [LARGE SCALE GENOMIC DNA]</scope>
    <source>
        <strain evidence="4">EC2010</strain>
        <tissue evidence="4">Whole organism of an adult</tissue>
    </source>
</reference>